<keyword evidence="4" id="KW-0169">Cobalamin biosynthesis</keyword>
<sequence>MWYTRKGDKGDTKTLREKTGARISKSSCATEALGAVDELNSFLGLLKVQSLNLPFEVRGVSLPALFHAMQENLFIVQAELAGADKRVAPEKVKEIEDIIHSIEKKLPPVKSFFIGGGAPRGKFSAGRELAAHIDVARAIARRAERRVIAGVEKKELKISAGTLAYLNRLSSLLYALVRFLNHNAGVPEAAPSYK</sequence>
<evidence type="ECO:0000259" key="5">
    <source>
        <dbReference type="Pfam" id="PF01923"/>
    </source>
</evidence>
<comment type="caution">
    <text evidence="6">The sequence shown here is derived from an EMBL/GenBank/DDBJ whole genome shotgun (WGS) entry which is preliminary data.</text>
</comment>
<comment type="similarity">
    <text evidence="4">Belongs to the Cob(I)alamin adenosyltransferase family.</text>
</comment>
<dbReference type="AlphaFoldDB" id="A0A1G2NGP7"/>
<organism evidence="6 7">
    <name type="scientific">Candidatus Taylorbacteria bacterium RIFCSPLOWO2_01_FULL_48_100</name>
    <dbReference type="NCBI Taxonomy" id="1802322"/>
    <lineage>
        <taxon>Bacteria</taxon>
        <taxon>Candidatus Tayloriibacteriota</taxon>
    </lineage>
</organism>
<reference evidence="6 7" key="1">
    <citation type="journal article" date="2016" name="Nat. Commun.">
        <title>Thousands of microbial genomes shed light on interconnected biogeochemical processes in an aquifer system.</title>
        <authorList>
            <person name="Anantharaman K."/>
            <person name="Brown C.T."/>
            <person name="Hug L.A."/>
            <person name="Sharon I."/>
            <person name="Castelle C.J."/>
            <person name="Probst A.J."/>
            <person name="Thomas B.C."/>
            <person name="Singh A."/>
            <person name="Wilkins M.J."/>
            <person name="Karaoz U."/>
            <person name="Brodie E.L."/>
            <person name="Williams K.H."/>
            <person name="Hubbard S.S."/>
            <person name="Banfield J.F."/>
        </authorList>
    </citation>
    <scope>NUCLEOTIDE SEQUENCE [LARGE SCALE GENOMIC DNA]</scope>
</reference>
<comment type="pathway">
    <text evidence="4">Cofactor biosynthesis; adenosylcobalamin biosynthesis; adenosylcobalamin from cob(II)yrinate a,c-diamide: step 2/7.</text>
</comment>
<dbReference type="GO" id="GO:0008817">
    <property type="term" value="F:corrinoid adenosyltransferase activity"/>
    <property type="evidence" value="ECO:0007669"/>
    <property type="project" value="UniProtKB-UniRule"/>
</dbReference>
<evidence type="ECO:0000256" key="1">
    <source>
        <dbReference type="ARBA" id="ARBA00022679"/>
    </source>
</evidence>
<evidence type="ECO:0000313" key="7">
    <source>
        <dbReference type="Proteomes" id="UP000177797"/>
    </source>
</evidence>
<evidence type="ECO:0000313" key="6">
    <source>
        <dbReference type="EMBL" id="OHA34571.1"/>
    </source>
</evidence>
<keyword evidence="2 4" id="KW-0547">Nucleotide-binding</keyword>
<keyword evidence="3 4" id="KW-0067">ATP-binding</keyword>
<dbReference type="UniPathway" id="UPA00148">
    <property type="reaction ID" value="UER00233"/>
</dbReference>
<dbReference type="InterPro" id="IPR029499">
    <property type="entry name" value="PduO-typ"/>
</dbReference>
<dbReference type="Proteomes" id="UP000177797">
    <property type="component" value="Unassembled WGS sequence"/>
</dbReference>
<proteinExistence type="inferred from homology"/>
<dbReference type="NCBIfam" id="TIGR00636">
    <property type="entry name" value="PduO_Nterm"/>
    <property type="match status" value="1"/>
</dbReference>
<dbReference type="SUPFAM" id="SSF89028">
    <property type="entry name" value="Cobalamin adenosyltransferase-like"/>
    <property type="match status" value="1"/>
</dbReference>
<dbReference type="PANTHER" id="PTHR12213:SF0">
    <property type="entry name" value="CORRINOID ADENOSYLTRANSFERASE MMAB"/>
    <property type="match status" value="1"/>
</dbReference>
<dbReference type="InterPro" id="IPR036451">
    <property type="entry name" value="CblAdoTrfase-like_sf"/>
</dbReference>
<dbReference type="GO" id="GO:0009236">
    <property type="term" value="P:cobalamin biosynthetic process"/>
    <property type="evidence" value="ECO:0007669"/>
    <property type="project" value="UniProtKB-UniRule"/>
</dbReference>
<dbReference type="GO" id="GO:0005524">
    <property type="term" value="F:ATP binding"/>
    <property type="evidence" value="ECO:0007669"/>
    <property type="project" value="UniProtKB-UniRule"/>
</dbReference>
<comment type="catalytic activity">
    <reaction evidence="4">
        <text>2 cob(II)yrinate a,c diamide + reduced [electron-transfer flavoprotein] + 2 ATP = 2 adenosylcob(III)yrinate a,c-diamide + 2 triphosphate + oxidized [electron-transfer flavoprotein] + 3 H(+)</text>
        <dbReference type="Rhea" id="RHEA:11528"/>
        <dbReference type="Rhea" id="RHEA-COMP:10685"/>
        <dbReference type="Rhea" id="RHEA-COMP:10686"/>
        <dbReference type="ChEBI" id="CHEBI:15378"/>
        <dbReference type="ChEBI" id="CHEBI:18036"/>
        <dbReference type="ChEBI" id="CHEBI:30616"/>
        <dbReference type="ChEBI" id="CHEBI:57692"/>
        <dbReference type="ChEBI" id="CHEBI:58307"/>
        <dbReference type="ChEBI" id="CHEBI:58503"/>
        <dbReference type="ChEBI" id="CHEBI:58537"/>
        <dbReference type="EC" id="2.5.1.17"/>
    </reaction>
</comment>
<gene>
    <name evidence="6" type="ORF">A2938_03420</name>
</gene>
<dbReference type="Gene3D" id="1.20.1200.10">
    <property type="entry name" value="Cobalamin adenosyltransferase-like"/>
    <property type="match status" value="1"/>
</dbReference>
<evidence type="ECO:0000256" key="3">
    <source>
        <dbReference type="ARBA" id="ARBA00022840"/>
    </source>
</evidence>
<keyword evidence="1 4" id="KW-0808">Transferase</keyword>
<feature type="domain" description="Cobalamin adenosyltransferase-like" evidence="5">
    <location>
        <begin position="3"/>
        <end position="179"/>
    </location>
</feature>
<dbReference type="EC" id="2.5.1.17" evidence="4"/>
<dbReference type="InterPro" id="IPR016030">
    <property type="entry name" value="CblAdoTrfase-like"/>
</dbReference>
<evidence type="ECO:0000256" key="4">
    <source>
        <dbReference type="RuleBase" id="RU366026"/>
    </source>
</evidence>
<dbReference type="PANTHER" id="PTHR12213">
    <property type="entry name" value="CORRINOID ADENOSYLTRANSFERASE"/>
    <property type="match status" value="1"/>
</dbReference>
<protein>
    <recommendedName>
        <fullName evidence="4">Corrinoid adenosyltransferase</fullName>
        <ecNumber evidence="4">2.5.1.17</ecNumber>
    </recommendedName>
    <alternativeName>
        <fullName evidence="4">Cob(II)alamin adenosyltransferase</fullName>
    </alternativeName>
    <alternativeName>
        <fullName evidence="4">Cob(II)yrinic acid a,c-diamide adenosyltransferase</fullName>
    </alternativeName>
    <alternativeName>
        <fullName evidence="4">Cobinamide/cobalamin adenosyltransferase</fullName>
    </alternativeName>
</protein>
<evidence type="ECO:0000256" key="2">
    <source>
        <dbReference type="ARBA" id="ARBA00022741"/>
    </source>
</evidence>
<dbReference type="EMBL" id="MHSA01000011">
    <property type="protein sequence ID" value="OHA34571.1"/>
    <property type="molecule type" value="Genomic_DNA"/>
</dbReference>
<comment type="catalytic activity">
    <reaction evidence="4">
        <text>2 cob(II)alamin + reduced [electron-transfer flavoprotein] + 2 ATP = 2 adenosylcob(III)alamin + 2 triphosphate + oxidized [electron-transfer flavoprotein] + 3 H(+)</text>
        <dbReference type="Rhea" id="RHEA:28671"/>
        <dbReference type="Rhea" id="RHEA-COMP:10685"/>
        <dbReference type="Rhea" id="RHEA-COMP:10686"/>
        <dbReference type="ChEBI" id="CHEBI:15378"/>
        <dbReference type="ChEBI" id="CHEBI:16304"/>
        <dbReference type="ChEBI" id="CHEBI:18036"/>
        <dbReference type="ChEBI" id="CHEBI:18408"/>
        <dbReference type="ChEBI" id="CHEBI:30616"/>
        <dbReference type="ChEBI" id="CHEBI:57692"/>
        <dbReference type="ChEBI" id="CHEBI:58307"/>
        <dbReference type="EC" id="2.5.1.17"/>
    </reaction>
</comment>
<dbReference type="Pfam" id="PF01923">
    <property type="entry name" value="Cob_adeno_trans"/>
    <property type="match status" value="1"/>
</dbReference>
<accession>A0A1G2NGP7</accession>
<name>A0A1G2NGP7_9BACT</name>